<dbReference type="RefSeq" id="YP_009839394.1">
    <property type="nucleotide sequence ID" value="NC_048720.1"/>
</dbReference>
<name>A0A345L238_9CAUD</name>
<evidence type="ECO:0000313" key="2">
    <source>
        <dbReference type="EMBL" id="AXH49340.1"/>
    </source>
</evidence>
<gene>
    <name evidence="2" type="primary">233</name>
    <name evidence="2" type="ORF">SEA_BLUEEYEDBEAUTY_233</name>
</gene>
<dbReference type="EMBL" id="MH536814">
    <property type="protein sequence ID" value="AXH49340.1"/>
    <property type="molecule type" value="Genomic_DNA"/>
</dbReference>
<keyword evidence="3" id="KW-1185">Reference proteome</keyword>
<dbReference type="KEGG" id="vg:55600023"/>
<feature type="transmembrane region" description="Helical" evidence="1">
    <location>
        <begin position="32"/>
        <end position="52"/>
    </location>
</feature>
<protein>
    <submittedName>
        <fullName evidence="2">Uncharacterized protein</fullName>
    </submittedName>
</protein>
<dbReference type="GeneID" id="55600023"/>
<keyword evidence="1" id="KW-0472">Membrane</keyword>
<evidence type="ECO:0000313" key="3">
    <source>
        <dbReference type="Proteomes" id="UP000258408"/>
    </source>
</evidence>
<accession>A0A345L238</accession>
<reference evidence="2 3" key="1">
    <citation type="submission" date="2018-06" db="EMBL/GenBank/DDBJ databases">
        <authorList>
            <person name="Luttrell C.E."/>
            <person name="Myers K.N."/>
            <person name="Simpson A.N."/>
            <person name="Sulollari A."/>
            <person name="Suri N."/>
            <person name="Nayek S."/>
            <person name="Bhuiyan S."/>
            <person name="Smith B.R."/>
            <person name="Hughes L.E."/>
            <person name="Garlena R.A."/>
            <person name="Russell D.A."/>
            <person name="Pope W.H."/>
            <person name="Jacobs-Sera D."/>
            <person name="Hatfull G.F."/>
        </authorList>
    </citation>
    <scope>NUCLEOTIDE SEQUENCE [LARGE SCALE GENOMIC DNA]</scope>
</reference>
<keyword evidence="1" id="KW-1133">Transmembrane helix</keyword>
<organism evidence="2 3">
    <name type="scientific">Streptomyces phage Blueeyedbeauty</name>
    <dbReference type="NCBI Taxonomy" id="2250336"/>
    <lineage>
        <taxon>Viruses</taxon>
        <taxon>Duplodnaviria</taxon>
        <taxon>Heunggongvirae</taxon>
        <taxon>Uroviricota</taxon>
        <taxon>Caudoviricetes</taxon>
        <taxon>Stanwilliamsviridae</taxon>
        <taxon>Loccivirinae</taxon>
        <taxon>Annadreamyvirus</taxon>
        <taxon>Annadreamyvirus blueeyedbeauty</taxon>
    </lineage>
</organism>
<sequence>MRESTMYFIAAVVALFAVIANAASNVGGFWGGLVIAMIVGAAMGHFFAKGLILRGRNR</sequence>
<keyword evidence="1" id="KW-0812">Transmembrane</keyword>
<proteinExistence type="predicted"/>
<dbReference type="Proteomes" id="UP000258408">
    <property type="component" value="Segment"/>
</dbReference>
<evidence type="ECO:0000256" key="1">
    <source>
        <dbReference type="SAM" id="Phobius"/>
    </source>
</evidence>